<feature type="domain" description="Poly(A) RNA polymerase mitochondrial-like central palm" evidence="8">
    <location>
        <begin position="150"/>
        <end position="294"/>
    </location>
</feature>
<keyword evidence="3" id="KW-0808">Transferase</keyword>
<dbReference type="PANTHER" id="PTHR12271">
    <property type="entry name" value="POLY A POLYMERASE CID PAP -RELATED"/>
    <property type="match status" value="1"/>
</dbReference>
<evidence type="ECO:0000256" key="6">
    <source>
        <dbReference type="SAM" id="MobiDB-lite"/>
    </source>
</evidence>
<dbReference type="GO" id="GO:0046872">
    <property type="term" value="F:metal ion binding"/>
    <property type="evidence" value="ECO:0007669"/>
    <property type="project" value="UniProtKB-KW"/>
</dbReference>
<name>A0AAE1ENC3_PETCI</name>
<protein>
    <recommendedName>
        <fullName evidence="11">Speckle targeted PIP5K1A-regulated poly(A) polymerase</fullName>
    </recommendedName>
</protein>
<gene>
    <name evidence="9" type="ORF">Pcinc_036755</name>
</gene>
<proteinExistence type="predicted"/>
<dbReference type="PANTHER" id="PTHR12271:SF127">
    <property type="entry name" value="SPECKLE TARGETED PIP5K1A-REGULATED POLY(A) POLYMERASE"/>
    <property type="match status" value="1"/>
</dbReference>
<accession>A0AAE1ENC3</accession>
<dbReference type="InterPro" id="IPR054708">
    <property type="entry name" value="MTPAP-like_central"/>
</dbReference>
<evidence type="ECO:0000313" key="9">
    <source>
        <dbReference type="EMBL" id="KAK3856950.1"/>
    </source>
</evidence>
<organism evidence="9 10">
    <name type="scientific">Petrolisthes cinctipes</name>
    <name type="common">Flat porcelain crab</name>
    <dbReference type="NCBI Taxonomy" id="88211"/>
    <lineage>
        <taxon>Eukaryota</taxon>
        <taxon>Metazoa</taxon>
        <taxon>Ecdysozoa</taxon>
        <taxon>Arthropoda</taxon>
        <taxon>Crustacea</taxon>
        <taxon>Multicrustacea</taxon>
        <taxon>Malacostraca</taxon>
        <taxon>Eumalacostraca</taxon>
        <taxon>Eucarida</taxon>
        <taxon>Decapoda</taxon>
        <taxon>Pleocyemata</taxon>
        <taxon>Anomura</taxon>
        <taxon>Galatheoidea</taxon>
        <taxon>Porcellanidae</taxon>
        <taxon>Petrolisthes</taxon>
    </lineage>
</organism>
<dbReference type="Proteomes" id="UP001286313">
    <property type="component" value="Unassembled WGS sequence"/>
</dbReference>
<comment type="cofactor">
    <cofactor evidence="1">
        <name>Mn(2+)</name>
        <dbReference type="ChEBI" id="CHEBI:29035"/>
    </cofactor>
</comment>
<reference evidence="9" key="1">
    <citation type="submission" date="2023-10" db="EMBL/GenBank/DDBJ databases">
        <title>Genome assemblies of two species of porcelain crab, Petrolisthes cinctipes and Petrolisthes manimaculis (Anomura: Porcellanidae).</title>
        <authorList>
            <person name="Angst P."/>
        </authorList>
    </citation>
    <scope>NUCLEOTIDE SEQUENCE</scope>
    <source>
        <strain evidence="9">PB745_01</strain>
        <tissue evidence="9">Gill</tissue>
    </source>
</reference>
<dbReference type="CDD" id="cd05402">
    <property type="entry name" value="NT_PAP_TUTase"/>
    <property type="match status" value="1"/>
</dbReference>
<dbReference type="GO" id="GO:1990817">
    <property type="term" value="F:poly(A) RNA polymerase activity"/>
    <property type="evidence" value="ECO:0007669"/>
    <property type="project" value="TreeGrafter"/>
</dbReference>
<feature type="region of interest" description="Disordered" evidence="6">
    <location>
        <begin position="875"/>
        <end position="906"/>
    </location>
</feature>
<evidence type="ECO:0000256" key="1">
    <source>
        <dbReference type="ARBA" id="ARBA00001936"/>
    </source>
</evidence>
<keyword evidence="4" id="KW-0479">Metal-binding</keyword>
<evidence type="ECO:0000256" key="4">
    <source>
        <dbReference type="ARBA" id="ARBA00022723"/>
    </source>
</evidence>
<dbReference type="SUPFAM" id="SSF81631">
    <property type="entry name" value="PAP/OAS1 substrate-binding domain"/>
    <property type="match status" value="1"/>
</dbReference>
<evidence type="ECO:0000313" key="10">
    <source>
        <dbReference type="Proteomes" id="UP001286313"/>
    </source>
</evidence>
<evidence type="ECO:0008006" key="11">
    <source>
        <dbReference type="Google" id="ProtNLM"/>
    </source>
</evidence>
<evidence type="ECO:0000256" key="5">
    <source>
        <dbReference type="ARBA" id="ARBA00022842"/>
    </source>
</evidence>
<feature type="region of interest" description="Disordered" evidence="6">
    <location>
        <begin position="627"/>
        <end position="651"/>
    </location>
</feature>
<evidence type="ECO:0000256" key="3">
    <source>
        <dbReference type="ARBA" id="ARBA00022679"/>
    </source>
</evidence>
<dbReference type="EMBL" id="JAWQEG010005739">
    <property type="protein sequence ID" value="KAK3856950.1"/>
    <property type="molecule type" value="Genomic_DNA"/>
</dbReference>
<evidence type="ECO:0000259" key="8">
    <source>
        <dbReference type="Pfam" id="PF22600"/>
    </source>
</evidence>
<keyword evidence="10" id="KW-1185">Reference proteome</keyword>
<dbReference type="Gene3D" id="1.10.1410.10">
    <property type="match status" value="1"/>
</dbReference>
<feature type="domain" description="PAP-associated" evidence="7">
    <location>
        <begin position="393"/>
        <end position="461"/>
    </location>
</feature>
<dbReference type="SUPFAM" id="SSF81301">
    <property type="entry name" value="Nucleotidyltransferase"/>
    <property type="match status" value="1"/>
</dbReference>
<keyword evidence="5" id="KW-0460">Magnesium</keyword>
<dbReference type="Gene3D" id="3.30.160.60">
    <property type="entry name" value="Classic Zinc Finger"/>
    <property type="match status" value="1"/>
</dbReference>
<comment type="cofactor">
    <cofactor evidence="2">
        <name>Mg(2+)</name>
        <dbReference type="ChEBI" id="CHEBI:18420"/>
    </cofactor>
</comment>
<evidence type="ECO:0000259" key="7">
    <source>
        <dbReference type="Pfam" id="PF03828"/>
    </source>
</evidence>
<dbReference type="Pfam" id="PF03828">
    <property type="entry name" value="PAP_assoc"/>
    <property type="match status" value="1"/>
</dbReference>
<dbReference type="Pfam" id="PF22600">
    <property type="entry name" value="MTPAP-like_central"/>
    <property type="match status" value="1"/>
</dbReference>
<dbReference type="AlphaFoldDB" id="A0AAE1ENC3"/>
<sequence>MATTSSQEKKKLYKCVLCNTEGLGNFVYISHIKSKRHLKNLKDRNLPQPNDESNRTIQVTGFKLTPEDEVIQVFLKYGVRLVTRTQSAITIEFHSAEGASKALEDQHHCRGVRLHTSPIKFKRHNAGRSSVPVSPRTWSHLRNHATGNSLNQLIYDLISDLEIKLNEYEKREYLTKLMVRFLTPHFPKVIAHMFGSSANNLGFTGCDVDLYVDLGVYPWDPGYTRGESQAYASNLTWYLAREIRKNRRGVQVQAVPRARVPIVKFQETSTGLFVDLSFRHNMPVYNTKLIFQYTKTHSLVRPYMMLIRCWAKIQNIAGGGEPSWLITNYALSLMMLFYLMYRDDPIIPSVASLKLLPLCHNGPHVVDGWDCSFSDDVGMWIKKYHNASVIHIVAEFFEFFSDLDANEWVISPYAGKLFKKADIKRKDLRYLPNCMLPYCQQNTDIQLNTPFCVQDVFELSHNCTRGLKKGPLTEFQYKCKVAAQISRNVAKGTQSLSDLLEVTEVTPAVLENIVEEERVAKKGVVSDQEVITLDDSSASQDSVEILDVTGNDDSSTEEEEVIPVSMKLLAALDKSAKARQSSSCENGSVKCSDEEQIIMNTSDSEVEVLATTDKLDEEVSVIGEMKVTPPTSSSAHAAENGLSENDMDLSTGPREFAESVPEKRPLKYVLNFADIPEFSITFDGAVSGSNNVMNSDDDIAQAACSLTHFVLQQCLKVEVSVMEDFLGSKKRKNFENEEDTDSAKRLKTENGESVSVATKYRRLAQYKCTAEVQLWVGRKKVTKTVPRAVNATPLQHELAITEVQLESQDSCKCPIPIDCLIEPRPQWTKDFQLAESLSKEVRDIEGCPVDSFKGVLDKFLKTLRDEPPVSGYTANCRDWNASNSIPDQSPDGPPSKGSMGRNFTEVAVADQRDHGCDCEDGTSLL</sequence>
<dbReference type="GO" id="GO:0031123">
    <property type="term" value="P:RNA 3'-end processing"/>
    <property type="evidence" value="ECO:0007669"/>
    <property type="project" value="TreeGrafter"/>
</dbReference>
<dbReference type="InterPro" id="IPR002058">
    <property type="entry name" value="PAP_assoc"/>
</dbReference>
<dbReference type="Gene3D" id="3.30.460.10">
    <property type="entry name" value="Beta Polymerase, domain 2"/>
    <property type="match status" value="1"/>
</dbReference>
<evidence type="ECO:0000256" key="2">
    <source>
        <dbReference type="ARBA" id="ARBA00001946"/>
    </source>
</evidence>
<dbReference type="InterPro" id="IPR043519">
    <property type="entry name" value="NT_sf"/>
</dbReference>
<comment type="caution">
    <text evidence="9">The sequence shown here is derived from an EMBL/GenBank/DDBJ whole genome shotgun (WGS) entry which is preliminary data.</text>
</comment>